<evidence type="ECO:0000313" key="1">
    <source>
        <dbReference type="EMBL" id="MBC1302901.1"/>
    </source>
</evidence>
<organism evidence="1 2">
    <name type="scientific">Trichormus variabilis N2B</name>
    <dbReference type="NCBI Taxonomy" id="2681315"/>
    <lineage>
        <taxon>Bacteria</taxon>
        <taxon>Bacillati</taxon>
        <taxon>Cyanobacteriota</taxon>
        <taxon>Cyanophyceae</taxon>
        <taxon>Nostocales</taxon>
        <taxon>Nostocaceae</taxon>
        <taxon>Trichormus</taxon>
    </lineage>
</organism>
<dbReference type="EMBL" id="JACKZP010000045">
    <property type="protein sequence ID" value="MBC1302901.1"/>
    <property type="molecule type" value="Genomic_DNA"/>
</dbReference>
<dbReference type="GeneID" id="58726524"/>
<reference evidence="1 2" key="1">
    <citation type="submission" date="2019-11" db="EMBL/GenBank/DDBJ databases">
        <title>Comparison of genomes from free-living endosymbiotic cyanobacteria isolated from Azolla.</title>
        <authorList>
            <person name="Thiel T."/>
            <person name="Pratte B."/>
        </authorList>
    </citation>
    <scope>NUCLEOTIDE SEQUENCE [LARGE SCALE GENOMIC DNA]</scope>
    <source>
        <strain evidence="1 2">N2B</strain>
    </source>
</reference>
<comment type="caution">
    <text evidence="1">The sequence shown here is derived from an EMBL/GenBank/DDBJ whole genome shotgun (WGS) entry which is preliminary data.</text>
</comment>
<dbReference type="Proteomes" id="UP000570851">
    <property type="component" value="Unassembled WGS sequence"/>
</dbReference>
<gene>
    <name evidence="1" type="ORF">GNE12_13360</name>
</gene>
<dbReference type="RefSeq" id="WP_011320426.1">
    <property type="nucleotide sequence ID" value="NZ_JACKZP010000045.1"/>
</dbReference>
<sequence length="94" mass="10321">MKQVSQTLYESSLSPLPTFKPEVMSRVVRWLSLTAGEVRQGKELALLYRIFPATKQWLELGYLAIADVVVLPYVALAGHGEIDLTSGLGGDNDT</sequence>
<protein>
    <submittedName>
        <fullName evidence="1">Uncharacterized protein</fullName>
    </submittedName>
</protein>
<evidence type="ECO:0000313" key="2">
    <source>
        <dbReference type="Proteomes" id="UP000570851"/>
    </source>
</evidence>
<accession>A0ABR6S910</accession>
<name>A0ABR6S910_ANAVA</name>
<keyword evidence="2" id="KW-1185">Reference proteome</keyword>
<proteinExistence type="predicted"/>